<dbReference type="OrthoDB" id="2789670at2759"/>
<dbReference type="STRING" id="914234.M2QG57"/>
<organism evidence="15 16">
    <name type="scientific">Ceriporiopsis subvermispora (strain B)</name>
    <name type="common">White-rot fungus</name>
    <name type="synonym">Gelatoporia subvermispora</name>
    <dbReference type="NCBI Taxonomy" id="914234"/>
    <lineage>
        <taxon>Eukaryota</taxon>
        <taxon>Fungi</taxon>
        <taxon>Dikarya</taxon>
        <taxon>Basidiomycota</taxon>
        <taxon>Agaricomycotina</taxon>
        <taxon>Agaricomycetes</taxon>
        <taxon>Polyporales</taxon>
        <taxon>Gelatoporiaceae</taxon>
        <taxon>Gelatoporia</taxon>
    </lineage>
</organism>
<comment type="pathway">
    <text evidence="3">Secondary metabolite biosynthesis.</text>
</comment>
<dbReference type="SUPFAM" id="SSF48264">
    <property type="entry name" value="Cytochrome P450"/>
    <property type="match status" value="1"/>
</dbReference>
<dbReference type="InterPro" id="IPR002401">
    <property type="entry name" value="Cyt_P450_E_grp-I"/>
</dbReference>
<dbReference type="PANTHER" id="PTHR46300:SF7">
    <property type="entry name" value="P450, PUTATIVE (EUROFUNG)-RELATED"/>
    <property type="match status" value="1"/>
</dbReference>
<dbReference type="GO" id="GO:0016020">
    <property type="term" value="C:membrane"/>
    <property type="evidence" value="ECO:0007669"/>
    <property type="project" value="UniProtKB-SubCell"/>
</dbReference>
<dbReference type="PRINTS" id="PR00385">
    <property type="entry name" value="P450"/>
</dbReference>
<name>M2QG57_CERS8</name>
<evidence type="ECO:0008006" key="17">
    <source>
        <dbReference type="Google" id="ProtNLM"/>
    </source>
</evidence>
<dbReference type="Proteomes" id="UP000016930">
    <property type="component" value="Unassembled WGS sequence"/>
</dbReference>
<evidence type="ECO:0000256" key="14">
    <source>
        <dbReference type="RuleBase" id="RU000461"/>
    </source>
</evidence>
<dbReference type="CDD" id="cd11065">
    <property type="entry name" value="CYP64-like"/>
    <property type="match status" value="1"/>
</dbReference>
<reference evidence="15 16" key="1">
    <citation type="journal article" date="2012" name="Proc. Natl. Acad. Sci. U.S.A.">
        <title>Comparative genomics of Ceriporiopsis subvermispora and Phanerochaete chrysosporium provide insight into selective ligninolysis.</title>
        <authorList>
            <person name="Fernandez-Fueyo E."/>
            <person name="Ruiz-Duenas F.J."/>
            <person name="Ferreira P."/>
            <person name="Floudas D."/>
            <person name="Hibbett D.S."/>
            <person name="Canessa P."/>
            <person name="Larrondo L.F."/>
            <person name="James T.Y."/>
            <person name="Seelenfreund D."/>
            <person name="Lobos S."/>
            <person name="Polanco R."/>
            <person name="Tello M."/>
            <person name="Honda Y."/>
            <person name="Watanabe T."/>
            <person name="Watanabe T."/>
            <person name="Ryu J.S."/>
            <person name="Kubicek C.P."/>
            <person name="Schmoll M."/>
            <person name="Gaskell J."/>
            <person name="Hammel K.E."/>
            <person name="St John F.J."/>
            <person name="Vanden Wymelenberg A."/>
            <person name="Sabat G."/>
            <person name="Splinter BonDurant S."/>
            <person name="Syed K."/>
            <person name="Yadav J.S."/>
            <person name="Doddapaneni H."/>
            <person name="Subramanian V."/>
            <person name="Lavin J.L."/>
            <person name="Oguiza J.A."/>
            <person name="Perez G."/>
            <person name="Pisabarro A.G."/>
            <person name="Ramirez L."/>
            <person name="Santoyo F."/>
            <person name="Master E."/>
            <person name="Coutinho P.M."/>
            <person name="Henrissat B."/>
            <person name="Lombard V."/>
            <person name="Magnuson J.K."/>
            <person name="Kuees U."/>
            <person name="Hori C."/>
            <person name="Igarashi K."/>
            <person name="Samejima M."/>
            <person name="Held B.W."/>
            <person name="Barry K.W."/>
            <person name="LaButti K.M."/>
            <person name="Lapidus A."/>
            <person name="Lindquist E.A."/>
            <person name="Lucas S.M."/>
            <person name="Riley R."/>
            <person name="Salamov A.A."/>
            <person name="Hoffmeister D."/>
            <person name="Schwenk D."/>
            <person name="Hadar Y."/>
            <person name="Yarden O."/>
            <person name="de Vries R.P."/>
            <person name="Wiebenga A."/>
            <person name="Stenlid J."/>
            <person name="Eastwood D."/>
            <person name="Grigoriev I.V."/>
            <person name="Berka R.M."/>
            <person name="Blanchette R.A."/>
            <person name="Kersten P."/>
            <person name="Martinez A.T."/>
            <person name="Vicuna R."/>
            <person name="Cullen D."/>
        </authorList>
    </citation>
    <scope>NUCLEOTIDE SEQUENCE [LARGE SCALE GENOMIC DNA]</scope>
    <source>
        <strain evidence="15 16">B</strain>
    </source>
</reference>
<protein>
    <recommendedName>
        <fullName evidence="17">Cytochrome P450</fullName>
    </recommendedName>
</protein>
<keyword evidence="5 13" id="KW-0349">Heme</keyword>
<dbReference type="Gene3D" id="1.10.630.10">
    <property type="entry name" value="Cytochrome P450"/>
    <property type="match status" value="1"/>
</dbReference>
<comment type="subcellular location">
    <subcellularLocation>
        <location evidence="2">Membrane</location>
        <topology evidence="2">Single-pass membrane protein</topology>
    </subcellularLocation>
</comment>
<accession>M2QG57</accession>
<dbReference type="GO" id="GO:0005506">
    <property type="term" value="F:iron ion binding"/>
    <property type="evidence" value="ECO:0007669"/>
    <property type="project" value="InterPro"/>
</dbReference>
<dbReference type="InterPro" id="IPR036396">
    <property type="entry name" value="Cyt_P450_sf"/>
</dbReference>
<dbReference type="HOGENOM" id="CLU_001570_2_3_1"/>
<evidence type="ECO:0000256" key="8">
    <source>
        <dbReference type="ARBA" id="ARBA00022989"/>
    </source>
</evidence>
<keyword evidence="11 14" id="KW-0503">Monooxygenase</keyword>
<evidence type="ECO:0000256" key="7">
    <source>
        <dbReference type="ARBA" id="ARBA00022723"/>
    </source>
</evidence>
<keyword evidence="16" id="KW-1185">Reference proteome</keyword>
<evidence type="ECO:0000313" key="16">
    <source>
        <dbReference type="Proteomes" id="UP000016930"/>
    </source>
</evidence>
<dbReference type="Pfam" id="PF00067">
    <property type="entry name" value="p450"/>
    <property type="match status" value="1"/>
</dbReference>
<dbReference type="PROSITE" id="PS00086">
    <property type="entry name" value="CYTOCHROME_P450"/>
    <property type="match status" value="1"/>
</dbReference>
<keyword evidence="6" id="KW-0812">Transmembrane</keyword>
<evidence type="ECO:0000256" key="6">
    <source>
        <dbReference type="ARBA" id="ARBA00022692"/>
    </source>
</evidence>
<proteinExistence type="inferred from homology"/>
<dbReference type="GO" id="GO:0020037">
    <property type="term" value="F:heme binding"/>
    <property type="evidence" value="ECO:0007669"/>
    <property type="project" value="InterPro"/>
</dbReference>
<evidence type="ECO:0000256" key="10">
    <source>
        <dbReference type="ARBA" id="ARBA00023004"/>
    </source>
</evidence>
<keyword evidence="8" id="KW-1133">Transmembrane helix</keyword>
<evidence type="ECO:0000256" key="12">
    <source>
        <dbReference type="ARBA" id="ARBA00023136"/>
    </source>
</evidence>
<evidence type="ECO:0000256" key="9">
    <source>
        <dbReference type="ARBA" id="ARBA00023002"/>
    </source>
</evidence>
<dbReference type="PRINTS" id="PR00463">
    <property type="entry name" value="EP450I"/>
</dbReference>
<comment type="similarity">
    <text evidence="4 14">Belongs to the cytochrome P450 family.</text>
</comment>
<dbReference type="InterPro" id="IPR017972">
    <property type="entry name" value="Cyt_P450_CS"/>
</dbReference>
<evidence type="ECO:0000256" key="5">
    <source>
        <dbReference type="ARBA" id="ARBA00022617"/>
    </source>
</evidence>
<feature type="binding site" description="axial binding residue" evidence="13">
    <location>
        <position position="365"/>
    </location>
    <ligand>
        <name>heme</name>
        <dbReference type="ChEBI" id="CHEBI:30413"/>
    </ligand>
    <ligandPart>
        <name>Fe</name>
        <dbReference type="ChEBI" id="CHEBI:18248"/>
    </ligandPart>
</feature>
<dbReference type="EMBL" id="KB445799">
    <property type="protein sequence ID" value="EMD36023.1"/>
    <property type="molecule type" value="Genomic_DNA"/>
</dbReference>
<evidence type="ECO:0000256" key="1">
    <source>
        <dbReference type="ARBA" id="ARBA00001971"/>
    </source>
</evidence>
<comment type="cofactor">
    <cofactor evidence="1 13">
        <name>heme</name>
        <dbReference type="ChEBI" id="CHEBI:30413"/>
    </cofactor>
</comment>
<keyword evidence="10 13" id="KW-0408">Iron</keyword>
<dbReference type="GO" id="GO:0016705">
    <property type="term" value="F:oxidoreductase activity, acting on paired donors, with incorporation or reduction of molecular oxygen"/>
    <property type="evidence" value="ECO:0007669"/>
    <property type="project" value="InterPro"/>
</dbReference>
<evidence type="ECO:0000256" key="2">
    <source>
        <dbReference type="ARBA" id="ARBA00004167"/>
    </source>
</evidence>
<dbReference type="InterPro" id="IPR050364">
    <property type="entry name" value="Cytochrome_P450_fung"/>
</dbReference>
<evidence type="ECO:0000313" key="15">
    <source>
        <dbReference type="EMBL" id="EMD36023.1"/>
    </source>
</evidence>
<keyword evidence="9 14" id="KW-0560">Oxidoreductase</keyword>
<dbReference type="PANTHER" id="PTHR46300">
    <property type="entry name" value="P450, PUTATIVE (EUROFUNG)-RELATED-RELATED"/>
    <property type="match status" value="1"/>
</dbReference>
<evidence type="ECO:0000256" key="11">
    <source>
        <dbReference type="ARBA" id="ARBA00023033"/>
    </source>
</evidence>
<sequence>MMLRGLGNKVLVLNSLQAVFDLLDKRSSKYSHRPDTIFGGELMGMRDSMVFLPYADEWRAHRKLAHAALNPAQVKQYHTMQEDLATSLAQCLIESPEDFFEHVRMISGRIIIAVTYGIPASQAQTECTLIGERFLEIAGKAAIPGKYLCDFLPILKYAPSWMSFRREAAEGRRRMNELLYTPVEQVKQDMEAGISLPSLVRNLLMAPPDDVTDLERRIKWVSGSMFAAGVETTYATTLSFILAMALYPEKQKLAQAEVDAVIGVDRLPTIYDRGSLPYVEAVIKETMRWQPALPLSVPRRVAEDDFYRDYFIPKDTVVMPNVWAIAYEPNSKYDPEAFLPERFLDLTQPTADPALWAFGFGRRICPGRHMGENSVFIMIATLLTVFDISADGELKPEFTQHLVRNPEPFKCRIVPRSEAKVHFVETRAALSVA</sequence>
<dbReference type="GO" id="GO:0004497">
    <property type="term" value="F:monooxygenase activity"/>
    <property type="evidence" value="ECO:0007669"/>
    <property type="project" value="UniProtKB-KW"/>
</dbReference>
<evidence type="ECO:0000256" key="13">
    <source>
        <dbReference type="PIRSR" id="PIRSR602401-1"/>
    </source>
</evidence>
<keyword evidence="7 13" id="KW-0479">Metal-binding</keyword>
<keyword evidence="12" id="KW-0472">Membrane</keyword>
<gene>
    <name evidence="15" type="ORF">CERSUDRAFT_138759</name>
</gene>
<dbReference type="InterPro" id="IPR001128">
    <property type="entry name" value="Cyt_P450"/>
</dbReference>
<dbReference type="AlphaFoldDB" id="M2QG57"/>
<evidence type="ECO:0000256" key="4">
    <source>
        <dbReference type="ARBA" id="ARBA00010617"/>
    </source>
</evidence>
<evidence type="ECO:0000256" key="3">
    <source>
        <dbReference type="ARBA" id="ARBA00005179"/>
    </source>
</evidence>